<keyword evidence="3" id="KW-1185">Reference proteome</keyword>
<reference evidence="2" key="1">
    <citation type="submission" date="2021-06" db="EMBL/GenBank/DDBJ databases">
        <authorList>
            <person name="Kallberg Y."/>
            <person name="Tangrot J."/>
            <person name="Rosling A."/>
        </authorList>
    </citation>
    <scope>NUCLEOTIDE SEQUENCE</scope>
    <source>
        <strain evidence="2">FL130A</strain>
    </source>
</reference>
<sequence length="525" mass="60459">MHKYSYHKYFEQKSKWTIKGFLEDCDLEPLERKTECYIKCLEAIADTEKGQRRQQAKQLLHRYRSGMGDLRGYLMFKALGWTGNGSTGAQGMRPDYQIAKNWDNDRKSSINLYQPTFNGNSLGVANIRGGTKLSGNQIDNSTSESGCKRAYENEKEVYVISDDDDTLDSSNSSDSSVSFKSTHSDNNNKKARKKREDTEETRSTNAHLFLSPQKLTLSENSAQYLPNHITINTNEQHAILKTEEVSIKIPDIIYNWLIKVLSTDKKEFKNAIMAQIESDREDHHHFRQVCELILYDFYHTTRLCPLDRNINERTYTVERIVPLFKALQSEYPGYKFSWIEIEVKGIKEMLKIFPDFDLVMNKADGIGIKVSCNQAVVFIEVSGSPSKPDEKHIKDDAEKLLKEATFGLVSLLRNYLDKPAEMAKNVHIYMIQCIGDRITLSEFSLNEKYRYKTSQIKSARLPFSFAEIADYLEIFELLYALIDGLENQTKILHELRLSPNDHVPKVRDWLWVPDTTASWTGGLTT</sequence>
<evidence type="ECO:0000313" key="2">
    <source>
        <dbReference type="EMBL" id="CAG8580964.1"/>
    </source>
</evidence>
<dbReference type="AlphaFoldDB" id="A0A9N9BWR8"/>
<evidence type="ECO:0000313" key="3">
    <source>
        <dbReference type="Proteomes" id="UP000789508"/>
    </source>
</evidence>
<proteinExistence type="predicted"/>
<gene>
    <name evidence="2" type="ORF">ALEPTO_LOCUS7257</name>
</gene>
<dbReference type="EMBL" id="CAJVPS010003021">
    <property type="protein sequence ID" value="CAG8580964.1"/>
    <property type="molecule type" value="Genomic_DNA"/>
</dbReference>
<organism evidence="2 3">
    <name type="scientific">Ambispora leptoticha</name>
    <dbReference type="NCBI Taxonomy" id="144679"/>
    <lineage>
        <taxon>Eukaryota</taxon>
        <taxon>Fungi</taxon>
        <taxon>Fungi incertae sedis</taxon>
        <taxon>Mucoromycota</taxon>
        <taxon>Glomeromycotina</taxon>
        <taxon>Glomeromycetes</taxon>
        <taxon>Archaeosporales</taxon>
        <taxon>Ambisporaceae</taxon>
        <taxon>Ambispora</taxon>
    </lineage>
</organism>
<dbReference type="OrthoDB" id="2404656at2759"/>
<name>A0A9N9BWR8_9GLOM</name>
<feature type="compositionally biased region" description="Low complexity" evidence="1">
    <location>
        <begin position="168"/>
        <end position="181"/>
    </location>
</feature>
<feature type="compositionally biased region" description="Basic and acidic residues" evidence="1">
    <location>
        <begin position="182"/>
        <end position="202"/>
    </location>
</feature>
<feature type="region of interest" description="Disordered" evidence="1">
    <location>
        <begin position="162"/>
        <end position="206"/>
    </location>
</feature>
<protein>
    <submittedName>
        <fullName evidence="2">1568_t:CDS:1</fullName>
    </submittedName>
</protein>
<evidence type="ECO:0000256" key="1">
    <source>
        <dbReference type="SAM" id="MobiDB-lite"/>
    </source>
</evidence>
<accession>A0A9N9BWR8</accession>
<comment type="caution">
    <text evidence="2">The sequence shown here is derived from an EMBL/GenBank/DDBJ whole genome shotgun (WGS) entry which is preliminary data.</text>
</comment>
<dbReference type="Proteomes" id="UP000789508">
    <property type="component" value="Unassembled WGS sequence"/>
</dbReference>